<dbReference type="EMBL" id="JBJQND010000006">
    <property type="protein sequence ID" value="KAL3875176.1"/>
    <property type="molecule type" value="Genomic_DNA"/>
</dbReference>
<organism evidence="10 11">
    <name type="scientific">Sinanodonta woodiana</name>
    <name type="common">Chinese pond mussel</name>
    <name type="synonym">Anodonta woodiana</name>
    <dbReference type="NCBI Taxonomy" id="1069815"/>
    <lineage>
        <taxon>Eukaryota</taxon>
        <taxon>Metazoa</taxon>
        <taxon>Spiralia</taxon>
        <taxon>Lophotrochozoa</taxon>
        <taxon>Mollusca</taxon>
        <taxon>Bivalvia</taxon>
        <taxon>Autobranchia</taxon>
        <taxon>Heteroconchia</taxon>
        <taxon>Palaeoheterodonta</taxon>
        <taxon>Unionida</taxon>
        <taxon>Unionoidea</taxon>
        <taxon>Unionidae</taxon>
        <taxon>Unioninae</taxon>
        <taxon>Sinanodonta</taxon>
    </lineage>
</organism>
<dbReference type="EMBL" id="JBJQND010000006">
    <property type="protein sequence ID" value="KAL3875297.1"/>
    <property type="molecule type" value="Genomic_DNA"/>
</dbReference>
<evidence type="ECO:0000256" key="4">
    <source>
        <dbReference type="ARBA" id="ARBA00022723"/>
    </source>
</evidence>
<dbReference type="Gene3D" id="2.60.40.4240">
    <property type="entry name" value="Transcription activator, Churchill"/>
    <property type="match status" value="1"/>
</dbReference>
<keyword evidence="3" id="KW-0217">Developmental protein</keyword>
<keyword evidence="7" id="KW-0010">Activator</keyword>
<accession>A0ABD3WMT8</accession>
<evidence type="ECO:0000256" key="5">
    <source>
        <dbReference type="ARBA" id="ARBA00022833"/>
    </source>
</evidence>
<reference evidence="10 11" key="1">
    <citation type="submission" date="2024-11" db="EMBL/GenBank/DDBJ databases">
        <title>Chromosome-level genome assembly of the freshwater bivalve Anodonta woodiana.</title>
        <authorList>
            <person name="Chen X."/>
        </authorList>
    </citation>
    <scope>NUCLEOTIDE SEQUENCE [LARGE SCALE GENOMIC DNA]</scope>
    <source>
        <strain evidence="10">MN2024</strain>
        <tissue evidence="10">Gills</tissue>
    </source>
</reference>
<dbReference type="InterPro" id="IPR009508">
    <property type="entry name" value="Transcrpt_activator_Churchill"/>
</dbReference>
<keyword evidence="4" id="KW-0479">Metal-binding</keyword>
<dbReference type="AlphaFoldDB" id="A0ABD3WMT8"/>
<keyword evidence="5" id="KW-0862">Zinc</keyword>
<gene>
    <name evidence="9" type="ORF">ACJMK2_038103</name>
    <name evidence="10" type="ORF">ACJMK2_038217</name>
</gene>
<evidence type="ECO:0000313" key="9">
    <source>
        <dbReference type="EMBL" id="KAL3875176.1"/>
    </source>
</evidence>
<name>A0ABD3WMT8_SINWO</name>
<evidence type="ECO:0000256" key="6">
    <source>
        <dbReference type="ARBA" id="ARBA00023015"/>
    </source>
</evidence>
<keyword evidence="11" id="KW-1185">Reference proteome</keyword>
<dbReference type="PANTHER" id="PTHR31931:SF2">
    <property type="entry name" value="PROTEIN CHURCHILL"/>
    <property type="match status" value="1"/>
</dbReference>
<dbReference type="GO" id="GO:0046872">
    <property type="term" value="F:metal ion binding"/>
    <property type="evidence" value="ECO:0007669"/>
    <property type="project" value="UniProtKB-KW"/>
</dbReference>
<dbReference type="Pfam" id="PF06573">
    <property type="entry name" value="Churchill"/>
    <property type="match status" value="1"/>
</dbReference>
<keyword evidence="8" id="KW-0804">Transcription</keyword>
<dbReference type="Proteomes" id="UP001634394">
    <property type="component" value="Unassembled WGS sequence"/>
</dbReference>
<sequence length="112" mass="12937">MCLQCLKENCPDRDTMCLDTGSYMMNFAGCAQCQACEPIKVVNVQRTEDEDNDEELVTFQHVCHECEHVIANHEYTFRVVDEYQVYQMYCALCGHGEDERSIMPCDPRGPKE</sequence>
<evidence type="ECO:0000313" key="10">
    <source>
        <dbReference type="EMBL" id="KAL3875297.1"/>
    </source>
</evidence>
<evidence type="ECO:0000256" key="1">
    <source>
        <dbReference type="ARBA" id="ARBA00009577"/>
    </source>
</evidence>
<evidence type="ECO:0000256" key="2">
    <source>
        <dbReference type="ARBA" id="ARBA00021000"/>
    </source>
</evidence>
<dbReference type="PANTHER" id="PTHR31931">
    <property type="entry name" value="PROTEIN CHURCHILL"/>
    <property type="match status" value="1"/>
</dbReference>
<comment type="caution">
    <text evidence="10">The sequence shown here is derived from an EMBL/GenBank/DDBJ whole genome shotgun (WGS) entry which is preliminary data.</text>
</comment>
<evidence type="ECO:0000256" key="3">
    <source>
        <dbReference type="ARBA" id="ARBA00022473"/>
    </source>
</evidence>
<proteinExistence type="inferred from homology"/>
<dbReference type="InterPro" id="IPR038543">
    <property type="entry name" value="Churchill_sf"/>
</dbReference>
<evidence type="ECO:0000256" key="7">
    <source>
        <dbReference type="ARBA" id="ARBA00023159"/>
    </source>
</evidence>
<comment type="similarity">
    <text evidence="1">Belongs to the Churchill family.</text>
</comment>
<keyword evidence="6" id="KW-0805">Transcription regulation</keyword>
<evidence type="ECO:0000313" key="11">
    <source>
        <dbReference type="Proteomes" id="UP001634394"/>
    </source>
</evidence>
<protein>
    <recommendedName>
        <fullName evidence="2">Protein Churchill</fullName>
    </recommendedName>
</protein>
<evidence type="ECO:0000256" key="8">
    <source>
        <dbReference type="ARBA" id="ARBA00023163"/>
    </source>
</evidence>